<dbReference type="GeneID" id="69539096"/>
<dbReference type="RefSeq" id="WP_015871467.1">
    <property type="nucleotide sequence ID" value="NZ_AP028097.1"/>
</dbReference>
<feature type="compositionally biased region" description="Polar residues" evidence="1">
    <location>
        <begin position="29"/>
        <end position="49"/>
    </location>
</feature>
<dbReference type="Proteomes" id="UP001222680">
    <property type="component" value="Chromosome"/>
</dbReference>
<name>A0ABY8GGF3_EDWIC</name>
<dbReference type="EMBL" id="CP092014">
    <property type="protein sequence ID" value="WFN96407.1"/>
    <property type="molecule type" value="Genomic_DNA"/>
</dbReference>
<gene>
    <name evidence="2" type="ORF">MAY91_17010</name>
</gene>
<organism evidence="2 3">
    <name type="scientific">Edwardsiella ictaluri</name>
    <dbReference type="NCBI Taxonomy" id="67780"/>
    <lineage>
        <taxon>Bacteria</taxon>
        <taxon>Pseudomonadati</taxon>
        <taxon>Pseudomonadota</taxon>
        <taxon>Gammaproteobacteria</taxon>
        <taxon>Enterobacterales</taxon>
        <taxon>Hafniaceae</taxon>
        <taxon>Edwardsiella</taxon>
    </lineage>
</organism>
<keyword evidence="3" id="KW-1185">Reference proteome</keyword>
<feature type="region of interest" description="Disordered" evidence="1">
    <location>
        <begin position="28"/>
        <end position="49"/>
    </location>
</feature>
<proteinExistence type="predicted"/>
<protein>
    <submittedName>
        <fullName evidence="2">Uncharacterized protein</fullName>
    </submittedName>
</protein>
<evidence type="ECO:0000313" key="3">
    <source>
        <dbReference type="Proteomes" id="UP001222680"/>
    </source>
</evidence>
<evidence type="ECO:0000256" key="1">
    <source>
        <dbReference type="SAM" id="MobiDB-lite"/>
    </source>
</evidence>
<sequence length="49" mass="5231">MTTAVPTNTDSKIIYDSVSARFISLGHARSQSAGMGSSPCQTETRLSLR</sequence>
<reference evidence="2 3" key="1">
    <citation type="submission" date="2022-02" db="EMBL/GenBank/DDBJ databases">
        <title>Phenotypic, genotypic and serological characterization of Edwardsiella ictaluri from catfish and ornamental fish species.</title>
        <authorList>
            <person name="Rose D."/>
            <person name="Tekedar H.C."/>
            <person name="Waldbieser G.C."/>
            <person name="Aarattuthodi S."/>
            <person name="Griffin M.J."/>
        </authorList>
    </citation>
    <scope>NUCLEOTIDE SEQUENCE [LARGE SCALE GENOMIC DNA]</scope>
    <source>
        <strain evidence="2 3">13 TAL-140 K3</strain>
    </source>
</reference>
<accession>A0ABY8GGF3</accession>
<evidence type="ECO:0000313" key="2">
    <source>
        <dbReference type="EMBL" id="WFN96407.1"/>
    </source>
</evidence>